<dbReference type="NCBIfam" id="TIGR01899">
    <property type="entry name" value="cas_TM1807_csm5"/>
    <property type="match status" value="1"/>
</dbReference>
<dbReference type="InterPro" id="IPR005537">
    <property type="entry name" value="RAMP_III_fam"/>
</dbReference>
<evidence type="ECO:0000259" key="7">
    <source>
        <dbReference type="PROSITE" id="PS51857"/>
    </source>
</evidence>
<evidence type="ECO:0000256" key="1">
    <source>
        <dbReference type="ARBA" id="ARBA00003088"/>
    </source>
</evidence>
<dbReference type="SMART" id="SM00357">
    <property type="entry name" value="CSP"/>
    <property type="match status" value="1"/>
</dbReference>
<dbReference type="CDD" id="cd04458">
    <property type="entry name" value="CSP_CDS"/>
    <property type="match status" value="1"/>
</dbReference>
<evidence type="ECO:0000313" key="8">
    <source>
        <dbReference type="EMBL" id="QTA91971.1"/>
    </source>
</evidence>
<comment type="similarity">
    <text evidence="2">Belongs to the CRISPR-associated Csm5 family.</text>
</comment>
<dbReference type="PROSITE" id="PS51857">
    <property type="entry name" value="CSD_2"/>
    <property type="match status" value="1"/>
</dbReference>
<dbReference type="InterPro" id="IPR011129">
    <property type="entry name" value="CSD"/>
</dbReference>
<proteinExistence type="inferred from homology"/>
<dbReference type="GO" id="GO:0005829">
    <property type="term" value="C:cytosol"/>
    <property type="evidence" value="ECO:0007669"/>
    <property type="project" value="UniProtKB-ARBA"/>
</dbReference>
<sequence>MTPSYLETGTYRLTPISPVHIQGSDGSANYGQCFIRSPHDNKFIYLVDTMKLQNYLFEHHGGLDIIIKFANWLEDAPKDKGISEFLRDNKFDFTKTRDVARGKVYAKVKKGYNRLYFIRNGMDRAYIPGSSVKGVIRTAVLWKILREIRSNNPTQFDAEMTAYINGKIKEFDRQPRHQKNRFKWRVAAAIVEDILQGFHLTAKNISPKQKIKSSSHFTDVFRTVKIKDSSFIDTRRISEKKARILSLDRNHAPYFKMKHRGNSFIEFNTETYFCPDPGGSVSFDISLDTDLLKKFSNSQRTRSRWGDYTIPFQNLDQLMAIVFEFSEAVWEELGAFHSQFYQKRSEFSPDGRQQGVVQRFFYDRGFGFIQCPRLQKDLFFHINEVQIKDRDTIREKDKVSFNTKKTNKGLNATDVKVDNTIEIGGKGNAVNINPLIEFYKKPVENAIKIGWGSGLLGTSFALLFRESPNLKEKLVELRDKIISYDGGKPRKHGDEVPKSAKIICNDKGEGEYPLGWVRLERL</sequence>
<name>A0A975BUF6_9BACT</name>
<evidence type="ECO:0000256" key="3">
    <source>
        <dbReference type="ARBA" id="ARBA00016113"/>
    </source>
</evidence>
<dbReference type="Proteomes" id="UP000663722">
    <property type="component" value="Chromosome"/>
</dbReference>
<dbReference type="SUPFAM" id="SSF50249">
    <property type="entry name" value="Nucleic acid-binding proteins"/>
    <property type="match status" value="1"/>
</dbReference>
<dbReference type="Pfam" id="PF03787">
    <property type="entry name" value="RAMPs"/>
    <property type="match status" value="1"/>
</dbReference>
<accession>A0A975BUF6</accession>
<keyword evidence="9" id="KW-1185">Reference proteome</keyword>
<dbReference type="AlphaFoldDB" id="A0A975BUF6"/>
<dbReference type="RefSeq" id="WP_207679526.1">
    <property type="nucleotide sequence ID" value="NZ_CP061800.1"/>
</dbReference>
<evidence type="ECO:0000256" key="6">
    <source>
        <dbReference type="ARBA" id="ARBA00031720"/>
    </source>
</evidence>
<keyword evidence="4" id="KW-0694">RNA-binding</keyword>
<evidence type="ECO:0000256" key="5">
    <source>
        <dbReference type="ARBA" id="ARBA00023118"/>
    </source>
</evidence>
<evidence type="ECO:0000313" key="9">
    <source>
        <dbReference type="Proteomes" id="UP000663722"/>
    </source>
</evidence>
<dbReference type="GO" id="GO:0051607">
    <property type="term" value="P:defense response to virus"/>
    <property type="evidence" value="ECO:0007669"/>
    <property type="project" value="UniProtKB-KW"/>
</dbReference>
<dbReference type="Gene3D" id="2.40.50.140">
    <property type="entry name" value="Nucleic acid-binding proteins"/>
    <property type="match status" value="1"/>
</dbReference>
<evidence type="ECO:0000256" key="4">
    <source>
        <dbReference type="ARBA" id="ARBA00022884"/>
    </source>
</evidence>
<dbReference type="KEGG" id="dmm:dnm_080440"/>
<organism evidence="8 9">
    <name type="scientific">Desulfonema magnum</name>
    <dbReference type="NCBI Taxonomy" id="45655"/>
    <lineage>
        <taxon>Bacteria</taxon>
        <taxon>Pseudomonadati</taxon>
        <taxon>Thermodesulfobacteriota</taxon>
        <taxon>Desulfobacteria</taxon>
        <taxon>Desulfobacterales</taxon>
        <taxon>Desulfococcaceae</taxon>
        <taxon>Desulfonema</taxon>
    </lineage>
</organism>
<comment type="function">
    <text evidence="1">This subunit might be involved in maturation of a crRNA intermediate to its mature form.</text>
</comment>
<gene>
    <name evidence="8" type="primary">csm5-1</name>
    <name evidence="8" type="ORF">dnm_080440</name>
</gene>
<dbReference type="InterPro" id="IPR012340">
    <property type="entry name" value="NA-bd_OB-fold"/>
</dbReference>
<evidence type="ECO:0000256" key="2">
    <source>
        <dbReference type="ARBA" id="ARBA00006680"/>
    </source>
</evidence>
<dbReference type="PANTHER" id="PTHR38007">
    <property type="entry name" value="CRISPR SYSTEM CMS PROTEIN CSM5"/>
    <property type="match status" value="1"/>
</dbReference>
<feature type="domain" description="CSD" evidence="7">
    <location>
        <begin position="352"/>
        <end position="417"/>
    </location>
</feature>
<dbReference type="GO" id="GO:0003723">
    <property type="term" value="F:RNA binding"/>
    <property type="evidence" value="ECO:0007669"/>
    <property type="project" value="UniProtKB-KW"/>
</dbReference>
<dbReference type="InterPro" id="IPR002059">
    <property type="entry name" value="CSP_DNA-bd"/>
</dbReference>
<keyword evidence="5" id="KW-0051">Antiviral defense</keyword>
<dbReference type="PANTHER" id="PTHR38007:SF1">
    <property type="entry name" value="CRISPR SYSTEM CMS PROTEIN CSM5"/>
    <property type="match status" value="1"/>
</dbReference>
<dbReference type="Pfam" id="PF00313">
    <property type="entry name" value="CSD"/>
    <property type="match status" value="1"/>
</dbReference>
<protein>
    <recommendedName>
        <fullName evidence="3">CRISPR system Cms protein Csm5</fullName>
    </recommendedName>
    <alternativeName>
        <fullName evidence="6">CRISPR type III A-associated protein Csm5</fullName>
    </alternativeName>
</protein>
<reference evidence="8" key="1">
    <citation type="journal article" date="2021" name="Microb. Physiol.">
        <title>Proteogenomic Insights into the Physiology of Marine, Sulfate-Reducing, Filamentous Desulfonema limicola and Desulfonema magnum.</title>
        <authorList>
            <person name="Schnaars V."/>
            <person name="Wohlbrand L."/>
            <person name="Scheve S."/>
            <person name="Hinrichs C."/>
            <person name="Reinhardt R."/>
            <person name="Rabus R."/>
        </authorList>
    </citation>
    <scope>NUCLEOTIDE SEQUENCE</scope>
    <source>
        <strain evidence="8">4be13</strain>
    </source>
</reference>
<dbReference type="EMBL" id="CP061800">
    <property type="protein sequence ID" value="QTA91971.1"/>
    <property type="molecule type" value="Genomic_DNA"/>
</dbReference>
<dbReference type="InterPro" id="IPR010173">
    <property type="entry name" value="CRISPR-assoc_Csm5"/>
</dbReference>